<dbReference type="Proteomes" id="UP000758155">
    <property type="component" value="Unassembled WGS sequence"/>
</dbReference>
<evidence type="ECO:0000313" key="1">
    <source>
        <dbReference type="EMBL" id="KAF3041359.1"/>
    </source>
</evidence>
<dbReference type="EMBL" id="SWKV01000021">
    <property type="protein sequence ID" value="KAF3041359.1"/>
    <property type="molecule type" value="Genomic_DNA"/>
</dbReference>
<keyword evidence="2" id="KW-1185">Reference proteome</keyword>
<organism evidence="1 2">
    <name type="scientific">Didymella heteroderae</name>
    <dbReference type="NCBI Taxonomy" id="1769908"/>
    <lineage>
        <taxon>Eukaryota</taxon>
        <taxon>Fungi</taxon>
        <taxon>Dikarya</taxon>
        <taxon>Ascomycota</taxon>
        <taxon>Pezizomycotina</taxon>
        <taxon>Dothideomycetes</taxon>
        <taxon>Pleosporomycetidae</taxon>
        <taxon>Pleosporales</taxon>
        <taxon>Pleosporineae</taxon>
        <taxon>Didymellaceae</taxon>
        <taxon>Didymella</taxon>
    </lineage>
</organism>
<dbReference type="AlphaFoldDB" id="A0A9P4WT98"/>
<protein>
    <recommendedName>
        <fullName evidence="3">Heterokaryon incompatibility domain-containing protein</fullName>
    </recommendedName>
</protein>
<comment type="caution">
    <text evidence="1">The sequence shown here is derived from an EMBL/GenBank/DDBJ whole genome shotgun (WGS) entry which is preliminary data.</text>
</comment>
<proteinExistence type="predicted"/>
<accession>A0A9P4WT98</accession>
<name>A0A9P4WT98_9PLEO</name>
<evidence type="ECO:0000313" key="2">
    <source>
        <dbReference type="Proteomes" id="UP000758155"/>
    </source>
</evidence>
<gene>
    <name evidence="1" type="ORF">E8E12_008275</name>
</gene>
<dbReference type="OrthoDB" id="2157530at2759"/>
<reference evidence="1" key="1">
    <citation type="submission" date="2019-04" db="EMBL/GenBank/DDBJ databases">
        <title>Sequencing of skin fungus with MAO and IRED activity.</title>
        <authorList>
            <person name="Marsaioli A.J."/>
            <person name="Bonatto J.M.C."/>
            <person name="Reis Junior O."/>
        </authorList>
    </citation>
    <scope>NUCLEOTIDE SEQUENCE</scope>
    <source>
        <strain evidence="1">28M1</strain>
    </source>
</reference>
<sequence length="223" mass="25165">MLADPLHLSEAGGPSRFQARVIDNVHLRVSGFFFDEIAWKSSEIESSDFLLTPENADKLLLDKLWKTVTKTAYQLGLRLDYYTFTLALVHCYNNTYVSVSVHHTDDFDAYRKMSQALRDRRQLLGERGITHEEYRAATWISKVLHTRTRGRCMFLTRSGKVGLGPGQAIEVGDFCAVFIGAQVPFVLASGNDDRYRLVGECYVQGVMGGELLTEFDATEIVLE</sequence>
<dbReference type="PANTHER" id="PTHR24148">
    <property type="entry name" value="ANKYRIN REPEAT DOMAIN-CONTAINING PROTEIN 39 HOMOLOG-RELATED"/>
    <property type="match status" value="1"/>
</dbReference>
<dbReference type="Pfam" id="PF26639">
    <property type="entry name" value="Het-6_barrel"/>
    <property type="match status" value="1"/>
</dbReference>
<dbReference type="PANTHER" id="PTHR24148:SF64">
    <property type="entry name" value="HETEROKARYON INCOMPATIBILITY DOMAIN-CONTAINING PROTEIN"/>
    <property type="match status" value="1"/>
</dbReference>
<evidence type="ECO:0008006" key="3">
    <source>
        <dbReference type="Google" id="ProtNLM"/>
    </source>
</evidence>
<dbReference type="InterPro" id="IPR052895">
    <property type="entry name" value="HetReg/Transcr_Mod"/>
</dbReference>